<dbReference type="PANTHER" id="PTHR47958">
    <property type="entry name" value="ATP-DEPENDENT RNA HELICASE DBP3"/>
    <property type="match status" value="1"/>
</dbReference>
<feature type="coiled-coil region" evidence="7">
    <location>
        <begin position="738"/>
        <end position="765"/>
    </location>
</feature>
<reference evidence="11 12" key="1">
    <citation type="submission" date="2021-05" db="EMBL/GenBank/DDBJ databases">
        <title>Genome Assembly of Synthetic Allotetraploid Brassica napus Reveals Homoeologous Exchanges between Subgenomes.</title>
        <authorList>
            <person name="Davis J.T."/>
        </authorList>
    </citation>
    <scope>NUCLEOTIDE SEQUENCE [LARGE SCALE GENOMIC DNA]</scope>
    <source>
        <strain evidence="12">cv. Da-Ae</strain>
        <tissue evidence="11">Seedling</tissue>
    </source>
</reference>
<dbReference type="InterPro" id="IPR011545">
    <property type="entry name" value="DEAD/DEAH_box_helicase_dom"/>
</dbReference>
<feature type="domain" description="Helicase ATP-binding" evidence="9">
    <location>
        <begin position="193"/>
        <end position="303"/>
    </location>
</feature>
<keyword evidence="3" id="KW-0378">Hydrolase</keyword>
<comment type="caution">
    <text evidence="11">The sequence shown here is derived from an EMBL/GenBank/DDBJ whole genome shotgun (WGS) entry which is preliminary data.</text>
</comment>
<dbReference type="Gene3D" id="3.40.50.300">
    <property type="entry name" value="P-loop containing nucleotide triphosphate hydrolases"/>
    <property type="match status" value="2"/>
</dbReference>
<feature type="coiled-coil region" evidence="7">
    <location>
        <begin position="937"/>
        <end position="989"/>
    </location>
</feature>
<dbReference type="InterPro" id="IPR014001">
    <property type="entry name" value="Helicase_ATP-bd"/>
</dbReference>
<gene>
    <name evidence="11" type="ORF">HID58_022827</name>
</gene>
<evidence type="ECO:0000256" key="8">
    <source>
        <dbReference type="SAM" id="MobiDB-lite"/>
    </source>
</evidence>
<evidence type="ECO:0000313" key="12">
    <source>
        <dbReference type="Proteomes" id="UP000824890"/>
    </source>
</evidence>
<dbReference type="InterPro" id="IPR027417">
    <property type="entry name" value="P-loop_NTPase"/>
</dbReference>
<feature type="compositionally biased region" description="Basic and acidic residues" evidence="8">
    <location>
        <begin position="19"/>
        <end position="37"/>
    </location>
</feature>
<dbReference type="CDD" id="cd18787">
    <property type="entry name" value="SF2_C_DEAD"/>
    <property type="match status" value="1"/>
</dbReference>
<protein>
    <recommendedName>
        <fullName evidence="1">RNA helicase</fullName>
        <ecNumber evidence="1">3.6.4.13</ecNumber>
    </recommendedName>
</protein>
<dbReference type="EC" id="3.6.4.13" evidence="1"/>
<keyword evidence="2" id="KW-0547">Nucleotide-binding</keyword>
<dbReference type="SUPFAM" id="SSF52540">
    <property type="entry name" value="P-loop containing nucleoside triphosphate hydrolases"/>
    <property type="match status" value="1"/>
</dbReference>
<keyword evidence="12" id="KW-1185">Reference proteome</keyword>
<keyword evidence="6" id="KW-0694">RNA-binding</keyword>
<organism evidence="11 12">
    <name type="scientific">Brassica napus</name>
    <name type="common">Rape</name>
    <dbReference type="NCBI Taxonomy" id="3708"/>
    <lineage>
        <taxon>Eukaryota</taxon>
        <taxon>Viridiplantae</taxon>
        <taxon>Streptophyta</taxon>
        <taxon>Embryophyta</taxon>
        <taxon>Tracheophyta</taxon>
        <taxon>Spermatophyta</taxon>
        <taxon>Magnoliopsida</taxon>
        <taxon>eudicotyledons</taxon>
        <taxon>Gunneridae</taxon>
        <taxon>Pentapetalae</taxon>
        <taxon>rosids</taxon>
        <taxon>malvids</taxon>
        <taxon>Brassicales</taxon>
        <taxon>Brassicaceae</taxon>
        <taxon>Brassiceae</taxon>
        <taxon>Brassica</taxon>
    </lineage>
</organism>
<evidence type="ECO:0000256" key="6">
    <source>
        <dbReference type="ARBA" id="ARBA00022884"/>
    </source>
</evidence>
<feature type="compositionally biased region" description="Basic and acidic residues" evidence="8">
    <location>
        <begin position="639"/>
        <end position="659"/>
    </location>
</feature>
<dbReference type="SMART" id="SM00490">
    <property type="entry name" value="HELICc"/>
    <property type="match status" value="1"/>
</dbReference>
<feature type="region of interest" description="Disordered" evidence="8">
    <location>
        <begin position="602"/>
        <end position="659"/>
    </location>
</feature>
<dbReference type="Pfam" id="PF00271">
    <property type="entry name" value="Helicase_C"/>
    <property type="match status" value="1"/>
</dbReference>
<keyword evidence="5" id="KW-0067">ATP-binding</keyword>
<evidence type="ECO:0000256" key="7">
    <source>
        <dbReference type="SAM" id="Coils"/>
    </source>
</evidence>
<dbReference type="InterPro" id="IPR001650">
    <property type="entry name" value="Helicase_C-like"/>
</dbReference>
<evidence type="ECO:0000259" key="9">
    <source>
        <dbReference type="PROSITE" id="PS51192"/>
    </source>
</evidence>
<name>A0ABQ8D0C4_BRANA</name>
<sequence>MGNCTGYGVQVRFTGVLHGRRDDDNEHDSEADNDGIKKSKKRKKHKRASDGDKILNTESSKVSEGSRRHEKSLLLYYKRTGKSWKRGYMLNEVKTDEDKGDETDEETSDTEEEIRVVKVCEWVDPLAKLWNRDPEYLDRGQNDDVKKEKKEKSSKKVKLSVEDVKIDNPNAVSKFRINPLREKLQATIFDMVLGGATNITTHGLDINDIQLIIQCESPRDIVCTHGRMIDILCTSSEKITNLQRATFLVMYEADRMFDMGFEPQIICIIQTIRHDQHTVLFSATFPRQDETLARKVLNKPIEIQVGGRSVVNKDITQLVEVRPKSERFLRLLEILGEWYEKRKILVFVQSQKKCDALLKDLFKKIYHCISLHGGNEQSDQESTISDFKSNVCNILIATSVAARGIDVKELELVVNYDAPNHYEYYVHRIGRTGRAEQKGCAVTFISEDDAKYAPYLVKALELSLQPIPDDLKEIADSFIAKVRQGTEQAHETGYVDSGLKFTEEEEKVTKAAKKAQAKEYGFEEYKSDSEDEIDVVRKACVVGVDTSAHQAALAHIATIAAAVKANAAAMNPPVTTNQLLPNGGGLTSLPKVIAKDEPIEESSQFLVDSDDASDKESDTKEPLRTRKKASPAAGSSDVEEGKTEKNVRQRTVKKDKDVEDGLVTTSSTYDEVSDAEKALAVKATDADNEGEEIDLSKHESEDISHTYGWPPLVCCFGSAKNVFVPSGRPANRFLDCKFKTVEARVEAFHRKEEELKKELEIVKNQHASDSAVLLLVTRELEKVSLKLAAANDAKNLPLSQEENISKMISIHAEKETISNKEIDVLKSELEKARSFEAEVKERDEIIEKIDAAKEVFKMAKSHAYGFADQWCTKAIELEEQLEETNMMKKYASVSLVSLIKQLEGSNTRLQVMECEVIALKDKAKLMATVGLKQSQVLKKSEHLLEPAEELLSKVEKEDIKLKTKLEIFKDEKSKTLSELERSKEEEEKSEPDMQSLASVFHQASSERVLKNRLLSLGGQNYKTREEDKKLDLMTNSICALRLMQYLYHQRERPSVKATFDVLPKSNMQVTSFFI</sequence>
<feature type="compositionally biased region" description="Basic residues" evidence="8">
    <location>
        <begin position="38"/>
        <end position="47"/>
    </location>
</feature>
<evidence type="ECO:0000259" key="10">
    <source>
        <dbReference type="PROSITE" id="PS51194"/>
    </source>
</evidence>
<keyword evidence="7" id="KW-0175">Coiled coil</keyword>
<dbReference type="Pfam" id="PF00270">
    <property type="entry name" value="DEAD"/>
    <property type="match status" value="1"/>
</dbReference>
<evidence type="ECO:0000256" key="5">
    <source>
        <dbReference type="ARBA" id="ARBA00022840"/>
    </source>
</evidence>
<feature type="compositionally biased region" description="Basic and acidic residues" evidence="8">
    <location>
        <begin position="612"/>
        <end position="624"/>
    </location>
</feature>
<evidence type="ECO:0000256" key="4">
    <source>
        <dbReference type="ARBA" id="ARBA00022806"/>
    </source>
</evidence>
<evidence type="ECO:0000256" key="3">
    <source>
        <dbReference type="ARBA" id="ARBA00022801"/>
    </source>
</evidence>
<proteinExistence type="predicted"/>
<feature type="domain" description="Helicase C-terminal" evidence="10">
    <location>
        <begin position="331"/>
        <end position="475"/>
    </location>
</feature>
<dbReference type="PROSITE" id="PS51194">
    <property type="entry name" value="HELICASE_CTER"/>
    <property type="match status" value="1"/>
</dbReference>
<evidence type="ECO:0000256" key="2">
    <source>
        <dbReference type="ARBA" id="ARBA00022741"/>
    </source>
</evidence>
<keyword evidence="4" id="KW-0347">Helicase</keyword>
<dbReference type="EMBL" id="JAGKQM010000006">
    <property type="protein sequence ID" value="KAH0922809.1"/>
    <property type="molecule type" value="Genomic_DNA"/>
</dbReference>
<evidence type="ECO:0000313" key="11">
    <source>
        <dbReference type="EMBL" id="KAH0922809.1"/>
    </source>
</evidence>
<dbReference type="PROSITE" id="PS51192">
    <property type="entry name" value="HELICASE_ATP_BIND_1"/>
    <property type="match status" value="1"/>
</dbReference>
<accession>A0ABQ8D0C4</accession>
<feature type="region of interest" description="Disordered" evidence="8">
    <location>
        <begin position="15"/>
        <end position="69"/>
    </location>
</feature>
<evidence type="ECO:0000256" key="1">
    <source>
        <dbReference type="ARBA" id="ARBA00012552"/>
    </source>
</evidence>
<dbReference type="Proteomes" id="UP000824890">
    <property type="component" value="Unassembled WGS sequence"/>
</dbReference>